<evidence type="ECO:0000313" key="1">
    <source>
        <dbReference type="EMBL" id="GAB44906.1"/>
    </source>
</evidence>
<proteinExistence type="predicted"/>
<evidence type="ECO:0000313" key="2">
    <source>
        <dbReference type="Proteomes" id="UP000004881"/>
    </source>
</evidence>
<dbReference type="EMBL" id="BAFD01000075">
    <property type="protein sequence ID" value="GAB44906.1"/>
    <property type="molecule type" value="Genomic_DNA"/>
</dbReference>
<protein>
    <submittedName>
        <fullName evidence="1">Cytochrome P450</fullName>
    </submittedName>
</protein>
<organism evidence="1 2">
    <name type="scientific">Gordonia terrae NBRC 100016</name>
    <dbReference type="NCBI Taxonomy" id="1089454"/>
    <lineage>
        <taxon>Bacteria</taxon>
        <taxon>Bacillati</taxon>
        <taxon>Actinomycetota</taxon>
        <taxon>Actinomycetes</taxon>
        <taxon>Mycobacteriales</taxon>
        <taxon>Gordoniaceae</taxon>
        <taxon>Gordonia</taxon>
    </lineage>
</organism>
<keyword evidence="2" id="KW-1185">Reference proteome</keyword>
<feature type="non-terminal residue" evidence="1">
    <location>
        <position position="47"/>
    </location>
</feature>
<accession>A0ABQ0HG84</accession>
<sequence>MTETTTVPGMERELPFDPYAYGFHEDPYPTYSRLRAEAPVYYHGGMN</sequence>
<comment type="caution">
    <text evidence="1">The sequence shown here is derived from an EMBL/GenBank/DDBJ whole genome shotgun (WGS) entry which is preliminary data.</text>
</comment>
<gene>
    <name evidence="1" type="ORF">GOTRE_075_00010</name>
</gene>
<dbReference type="Gene3D" id="3.30.43.20">
    <property type="match status" value="1"/>
</dbReference>
<reference evidence="1 2" key="1">
    <citation type="submission" date="2012-02" db="EMBL/GenBank/DDBJ databases">
        <title>Whole genome shotgun sequence of Gordonia terrae NBRC 100016.</title>
        <authorList>
            <person name="Takarada H."/>
            <person name="Hosoyama A."/>
            <person name="Tsuchikane K."/>
            <person name="Katsumata H."/>
            <person name="Yamazaki S."/>
            <person name="Fujita N."/>
        </authorList>
    </citation>
    <scope>NUCLEOTIDE SEQUENCE [LARGE SCALE GENOMIC DNA]</scope>
    <source>
        <strain evidence="1 2">NBRC 100016</strain>
    </source>
</reference>
<dbReference type="Proteomes" id="UP000004881">
    <property type="component" value="Unassembled WGS sequence"/>
</dbReference>
<name>A0ABQ0HG84_9ACTN</name>